<accession>D1PR02</accession>
<evidence type="ECO:0000313" key="3">
    <source>
        <dbReference type="EMBL" id="EFB74849.1"/>
    </source>
</evidence>
<dbReference type="Pfam" id="PF01418">
    <property type="entry name" value="HTH_6"/>
    <property type="match status" value="1"/>
</dbReference>
<dbReference type="Proteomes" id="UP000003438">
    <property type="component" value="Unassembled WGS sequence"/>
</dbReference>
<dbReference type="PANTHER" id="PTHR30514">
    <property type="entry name" value="GLUCOKINASE"/>
    <property type="match status" value="1"/>
</dbReference>
<feature type="domain" description="HTH cro/C1-type" evidence="1">
    <location>
        <begin position="29"/>
        <end position="56"/>
    </location>
</feature>
<evidence type="ECO:0000259" key="1">
    <source>
        <dbReference type="PROSITE" id="PS50943"/>
    </source>
</evidence>
<gene>
    <name evidence="3" type="ORF">SUBVAR_06829</name>
</gene>
<name>D1PR02_9FIRM</name>
<dbReference type="EMBL" id="ACBY02000054">
    <property type="protein sequence ID" value="EFB74849.1"/>
    <property type="molecule type" value="Genomic_DNA"/>
</dbReference>
<dbReference type="GO" id="GO:0003677">
    <property type="term" value="F:DNA binding"/>
    <property type="evidence" value="ECO:0007669"/>
    <property type="project" value="InterPro"/>
</dbReference>
<dbReference type="AlphaFoldDB" id="D1PR02"/>
<dbReference type="InterPro" id="IPR001387">
    <property type="entry name" value="Cro/C1-type_HTH"/>
</dbReference>
<proteinExistence type="predicted"/>
<keyword evidence="4" id="KW-1185">Reference proteome</keyword>
<evidence type="ECO:0000259" key="2">
    <source>
        <dbReference type="PROSITE" id="PS51071"/>
    </source>
</evidence>
<dbReference type="PROSITE" id="PS51071">
    <property type="entry name" value="HTH_RPIR"/>
    <property type="match status" value="1"/>
</dbReference>
<dbReference type="RefSeq" id="WP_007048180.1">
    <property type="nucleotide sequence ID" value="NZ_GG704770.1"/>
</dbReference>
<dbReference type="PROSITE" id="PS50943">
    <property type="entry name" value="HTH_CROC1"/>
    <property type="match status" value="1"/>
</dbReference>
<dbReference type="OrthoDB" id="2930at2"/>
<dbReference type="eggNOG" id="COG1737">
    <property type="taxonomic scope" value="Bacteria"/>
</dbReference>
<reference evidence="3" key="1">
    <citation type="submission" date="2009-12" db="EMBL/GenBank/DDBJ databases">
        <authorList>
            <person name="Weinstock G."/>
            <person name="Sodergren E."/>
            <person name="Clifton S."/>
            <person name="Fulton L."/>
            <person name="Fulton B."/>
            <person name="Courtney L."/>
            <person name="Fronick C."/>
            <person name="Harrison M."/>
            <person name="Strong C."/>
            <person name="Farmer C."/>
            <person name="Delahaunty K."/>
            <person name="Markovic C."/>
            <person name="Hall O."/>
            <person name="Minx P."/>
            <person name="Tomlinson C."/>
            <person name="Mitreva M."/>
            <person name="Nelson J."/>
            <person name="Hou S."/>
            <person name="Wollam A."/>
            <person name="Pepin K.H."/>
            <person name="Johnson M."/>
            <person name="Bhonagiri V."/>
            <person name="Nash W.E."/>
            <person name="Warren W."/>
            <person name="Chinwalla A."/>
            <person name="Mardis E.R."/>
            <person name="Wilson R.K."/>
        </authorList>
    </citation>
    <scope>NUCLEOTIDE SEQUENCE [LARGE SCALE GENOMIC DNA]</scope>
    <source>
        <strain evidence="3">DSM 15176</strain>
    </source>
</reference>
<dbReference type="SUPFAM" id="SSF53697">
    <property type="entry name" value="SIS domain"/>
    <property type="match status" value="1"/>
</dbReference>
<comment type="caution">
    <text evidence="3">The sequence shown here is derived from an EMBL/GenBank/DDBJ whole genome shotgun (WGS) entry which is preliminary data.</text>
</comment>
<sequence length="268" mass="30983">MGILYNRLLIVLNDSDLDSTDYHIAMVMLQNMRRLAGLSIQQLADLCNVSKSTISKFIRELGYEDFADFRDAAVFQDNKYHNNYNFVEDVMGFLEHHSGDSYLLTVLRDMQESYASLDWAMVDRLVEDIATHEKVGAFGMMFSETAALDLQIKLGYNGKFIATSMNDRKQMAYLRHADADTLVIIFSDSGDYLNRYRNIRDFVRKSDFDDTKAKVVLITSSQEAVRDPRVAYSVVYRRTGSLHTHRMVYQMLSDLIAYKYRVYVKTRG</sequence>
<dbReference type="GO" id="GO:1901135">
    <property type="term" value="P:carbohydrate derivative metabolic process"/>
    <property type="evidence" value="ECO:0007669"/>
    <property type="project" value="InterPro"/>
</dbReference>
<dbReference type="CDD" id="cd00093">
    <property type="entry name" value="HTH_XRE"/>
    <property type="match status" value="1"/>
</dbReference>
<dbReference type="InterPro" id="IPR000281">
    <property type="entry name" value="HTH_RpiR"/>
</dbReference>
<dbReference type="InterPro" id="IPR047640">
    <property type="entry name" value="RpiR-like"/>
</dbReference>
<organism evidence="3 4">
    <name type="scientific">Subdoligranulum variabile DSM 15176</name>
    <dbReference type="NCBI Taxonomy" id="411471"/>
    <lineage>
        <taxon>Bacteria</taxon>
        <taxon>Bacillati</taxon>
        <taxon>Bacillota</taxon>
        <taxon>Clostridia</taxon>
        <taxon>Eubacteriales</taxon>
        <taxon>Oscillospiraceae</taxon>
        <taxon>Subdoligranulum</taxon>
    </lineage>
</organism>
<dbReference type="Gene3D" id="3.40.50.10490">
    <property type="entry name" value="Glucose-6-phosphate isomerase like protein, domain 1"/>
    <property type="match status" value="1"/>
</dbReference>
<dbReference type="PANTHER" id="PTHR30514:SF1">
    <property type="entry name" value="HTH-TYPE TRANSCRIPTIONAL REGULATOR HEXR-RELATED"/>
    <property type="match status" value="1"/>
</dbReference>
<dbReference type="HOGENOM" id="CLU_055769_6_1_9"/>
<dbReference type="Gene3D" id="1.10.10.10">
    <property type="entry name" value="Winged helix-like DNA-binding domain superfamily/Winged helix DNA-binding domain"/>
    <property type="match status" value="1"/>
</dbReference>
<dbReference type="InterPro" id="IPR009057">
    <property type="entry name" value="Homeodomain-like_sf"/>
</dbReference>
<dbReference type="STRING" id="411471.SUBVAR_06829"/>
<dbReference type="InterPro" id="IPR036388">
    <property type="entry name" value="WH-like_DNA-bd_sf"/>
</dbReference>
<dbReference type="SUPFAM" id="SSF46689">
    <property type="entry name" value="Homeodomain-like"/>
    <property type="match status" value="1"/>
</dbReference>
<dbReference type="InterPro" id="IPR046348">
    <property type="entry name" value="SIS_dom_sf"/>
</dbReference>
<evidence type="ECO:0000313" key="4">
    <source>
        <dbReference type="Proteomes" id="UP000003438"/>
    </source>
</evidence>
<feature type="domain" description="HTH rpiR-type" evidence="2">
    <location>
        <begin position="4"/>
        <end position="80"/>
    </location>
</feature>
<dbReference type="GO" id="GO:0097367">
    <property type="term" value="F:carbohydrate derivative binding"/>
    <property type="evidence" value="ECO:0007669"/>
    <property type="project" value="InterPro"/>
</dbReference>
<protein>
    <submittedName>
        <fullName evidence="3">Transcriptional regulator, RpiR family</fullName>
    </submittedName>
</protein>
<dbReference type="GO" id="GO:0003700">
    <property type="term" value="F:DNA-binding transcription factor activity"/>
    <property type="evidence" value="ECO:0007669"/>
    <property type="project" value="InterPro"/>
</dbReference>